<dbReference type="HAMAP" id="MF_01517">
    <property type="entry name" value="Malate_dehydrog_2"/>
    <property type="match status" value="1"/>
</dbReference>
<dbReference type="NCBIfam" id="TIGR01759">
    <property type="entry name" value="MalateDH-SF1"/>
    <property type="match status" value="1"/>
</dbReference>
<feature type="domain" description="Lactate/malate dehydrogenase N-terminal" evidence="12">
    <location>
        <begin position="5"/>
        <end position="143"/>
    </location>
</feature>
<evidence type="ECO:0000256" key="7">
    <source>
        <dbReference type="HAMAP-Rule" id="MF_01517"/>
    </source>
</evidence>
<dbReference type="PROSITE" id="PS00068">
    <property type="entry name" value="MDH"/>
    <property type="match status" value="1"/>
</dbReference>
<keyword evidence="3 7" id="KW-0816">Tricarboxylic acid cycle</keyword>
<proteinExistence type="inferred from homology"/>
<evidence type="ECO:0000313" key="14">
    <source>
        <dbReference type="EMBL" id="SME91663.1"/>
    </source>
</evidence>
<keyword evidence="4 7" id="KW-0560">Oxidoreductase</keyword>
<gene>
    <name evidence="7" type="primary">mdh</name>
    <name evidence="14" type="ORF">SAMN06296036_101469</name>
</gene>
<dbReference type="Gene3D" id="3.40.50.720">
    <property type="entry name" value="NAD(P)-binding Rossmann-like Domain"/>
    <property type="match status" value="1"/>
</dbReference>
<dbReference type="InterPro" id="IPR036291">
    <property type="entry name" value="NAD(P)-bd_dom_sf"/>
</dbReference>
<comment type="catalytic activity">
    <reaction evidence="6 7 11">
        <text>(S)-malate + NAD(+) = oxaloacetate + NADH + H(+)</text>
        <dbReference type="Rhea" id="RHEA:21432"/>
        <dbReference type="ChEBI" id="CHEBI:15378"/>
        <dbReference type="ChEBI" id="CHEBI:15589"/>
        <dbReference type="ChEBI" id="CHEBI:16452"/>
        <dbReference type="ChEBI" id="CHEBI:57540"/>
        <dbReference type="ChEBI" id="CHEBI:57945"/>
        <dbReference type="EC" id="1.1.1.37"/>
    </reaction>
</comment>
<evidence type="ECO:0000259" key="13">
    <source>
        <dbReference type="Pfam" id="PF02866"/>
    </source>
</evidence>
<evidence type="ECO:0000256" key="11">
    <source>
        <dbReference type="RuleBase" id="RU000422"/>
    </source>
</evidence>
<feature type="binding site" evidence="7 9">
    <location>
        <position position="98"/>
    </location>
    <ligand>
        <name>substrate</name>
    </ligand>
</feature>
<evidence type="ECO:0000256" key="9">
    <source>
        <dbReference type="PIRSR" id="PIRSR000102-2"/>
    </source>
</evidence>
<dbReference type="AlphaFoldDB" id="A0A1Y6B4I9"/>
<evidence type="ECO:0000256" key="5">
    <source>
        <dbReference type="ARBA" id="ARBA00023027"/>
    </source>
</evidence>
<dbReference type="Pfam" id="PF00056">
    <property type="entry name" value="Ldh_1_N"/>
    <property type="match status" value="1"/>
</dbReference>
<dbReference type="Gene3D" id="3.90.110.10">
    <property type="entry name" value="Lactate dehydrogenase/glycoside hydrolase, family 4, C-terminal"/>
    <property type="match status" value="1"/>
</dbReference>
<evidence type="ECO:0000256" key="3">
    <source>
        <dbReference type="ARBA" id="ARBA00022532"/>
    </source>
</evidence>
<evidence type="ECO:0000313" key="15">
    <source>
        <dbReference type="Proteomes" id="UP000192907"/>
    </source>
</evidence>
<dbReference type="EC" id="1.1.1.37" evidence="2 7"/>
<name>A0A1Y6B4I9_9BACT</name>
<feature type="binding site" evidence="7 10">
    <location>
        <begin position="128"/>
        <end position="130"/>
    </location>
    <ligand>
        <name>NAD(+)</name>
        <dbReference type="ChEBI" id="CHEBI:57540"/>
    </ligand>
</feature>
<dbReference type="PIRSF" id="PIRSF000102">
    <property type="entry name" value="Lac_mal_DH"/>
    <property type="match status" value="1"/>
</dbReference>
<dbReference type="SUPFAM" id="SSF56327">
    <property type="entry name" value="LDH C-terminal domain-like"/>
    <property type="match status" value="1"/>
</dbReference>
<dbReference type="NCBIfam" id="NF003916">
    <property type="entry name" value="PRK05442.1"/>
    <property type="match status" value="1"/>
</dbReference>
<evidence type="ECO:0000256" key="2">
    <source>
        <dbReference type="ARBA" id="ARBA00012995"/>
    </source>
</evidence>
<keyword evidence="15" id="KW-1185">Reference proteome</keyword>
<dbReference type="InterPro" id="IPR015955">
    <property type="entry name" value="Lactate_DH/Glyco_Ohase_4_C"/>
</dbReference>
<comment type="function">
    <text evidence="7">Catalyzes the reversible oxidation of malate to oxaloacetate.</text>
</comment>
<dbReference type="GO" id="GO:0006108">
    <property type="term" value="P:malate metabolic process"/>
    <property type="evidence" value="ECO:0007669"/>
    <property type="project" value="InterPro"/>
</dbReference>
<dbReference type="InterPro" id="IPR001252">
    <property type="entry name" value="Malate_DH_AS"/>
</dbReference>
<evidence type="ECO:0000256" key="8">
    <source>
        <dbReference type="PIRSR" id="PIRSR000102-1"/>
    </source>
</evidence>
<dbReference type="InterPro" id="IPR010945">
    <property type="entry name" value="Malate_DH_type2"/>
</dbReference>
<dbReference type="InterPro" id="IPR022383">
    <property type="entry name" value="Lactate/malate_DH_C"/>
</dbReference>
<evidence type="ECO:0000256" key="4">
    <source>
        <dbReference type="ARBA" id="ARBA00023002"/>
    </source>
</evidence>
<dbReference type="Proteomes" id="UP000192907">
    <property type="component" value="Unassembled WGS sequence"/>
</dbReference>
<feature type="binding site" evidence="7 10">
    <location>
        <position position="105"/>
    </location>
    <ligand>
        <name>NAD(+)</name>
        <dbReference type="ChEBI" id="CHEBI:57540"/>
    </ligand>
</feature>
<evidence type="ECO:0000256" key="1">
    <source>
        <dbReference type="ARBA" id="ARBA00009613"/>
    </source>
</evidence>
<feature type="domain" description="Lactate/malate dehydrogenase C-terminal" evidence="13">
    <location>
        <begin position="155"/>
        <end position="322"/>
    </location>
</feature>
<dbReference type="GO" id="GO:0006099">
    <property type="term" value="P:tricarboxylic acid cycle"/>
    <property type="evidence" value="ECO:0007669"/>
    <property type="project" value="UniProtKB-UniRule"/>
</dbReference>
<organism evidence="14 15">
    <name type="scientific">Pseudobacteriovorax antillogorgiicola</name>
    <dbReference type="NCBI Taxonomy" id="1513793"/>
    <lineage>
        <taxon>Bacteria</taxon>
        <taxon>Pseudomonadati</taxon>
        <taxon>Bdellovibrionota</taxon>
        <taxon>Oligoflexia</taxon>
        <taxon>Oligoflexales</taxon>
        <taxon>Pseudobacteriovoracaceae</taxon>
        <taxon>Pseudobacteriovorax</taxon>
    </lineage>
</organism>
<feature type="binding site" evidence="7 10">
    <location>
        <begin position="11"/>
        <end position="17"/>
    </location>
    <ligand>
        <name>NAD(+)</name>
        <dbReference type="ChEBI" id="CHEBI:57540"/>
    </ligand>
</feature>
<keyword evidence="5 7" id="KW-0520">NAD</keyword>
<dbReference type="PANTHER" id="PTHR23382">
    <property type="entry name" value="MALATE DEHYDROGENASE"/>
    <property type="match status" value="1"/>
</dbReference>
<feature type="binding site" evidence="7 9">
    <location>
        <position position="130"/>
    </location>
    <ligand>
        <name>substrate</name>
    </ligand>
</feature>
<dbReference type="InterPro" id="IPR001236">
    <property type="entry name" value="Lactate/malate_DH_N"/>
</dbReference>
<evidence type="ECO:0000256" key="10">
    <source>
        <dbReference type="PIRSR" id="PIRSR000102-3"/>
    </source>
</evidence>
<dbReference type="EMBL" id="FWZT01000001">
    <property type="protein sequence ID" value="SME91663.1"/>
    <property type="molecule type" value="Genomic_DNA"/>
</dbReference>
<sequence length="328" mass="34802">MAQPVRVAVTGAAGQIGYSLLFRIASGELFGPDTPVHLNLVELPQAAKAAEGTAMELDDCGFSTLAGIDIHDSPESGFEGVNWALLVGSKPRGPGMERNDLIKENGPIFVAQGKALAKAASDVRCVVVGNPCNTNALIAQHNCREVPATRFSAMTMLDENRAKAQLAKKAGVNVGEIKNLAIWGNHSSTMVPNFEAATIGGKSLTDVITDRAYLEGDFFTTVQKRGAAIIQARGKSSAASAASSCIDHVKNFLTKTPEGEYFSAAVPSDGSLYDIPQGLMFSVPVRSNGDGSYEIVKGLELSDYMKGRIGQTRDELLKERDVVKDLLA</sequence>
<dbReference type="SUPFAM" id="SSF51735">
    <property type="entry name" value="NAD(P)-binding Rossmann-fold domains"/>
    <property type="match status" value="1"/>
</dbReference>
<feature type="binding site" evidence="7 9">
    <location>
        <position position="92"/>
    </location>
    <ligand>
        <name>substrate</name>
    </ligand>
</feature>
<evidence type="ECO:0000259" key="12">
    <source>
        <dbReference type="Pfam" id="PF00056"/>
    </source>
</evidence>
<dbReference type="Pfam" id="PF02866">
    <property type="entry name" value="Ldh_1_C"/>
    <property type="match status" value="1"/>
</dbReference>
<dbReference type="GO" id="GO:0030060">
    <property type="term" value="F:L-malate dehydrogenase (NAD+) activity"/>
    <property type="evidence" value="ECO:0007669"/>
    <property type="project" value="UniProtKB-UniRule"/>
</dbReference>
<feature type="binding site" evidence="7 9">
    <location>
        <position position="161"/>
    </location>
    <ligand>
        <name>substrate</name>
    </ligand>
</feature>
<feature type="active site" description="Proton acceptor" evidence="7 8">
    <location>
        <position position="186"/>
    </location>
</feature>
<comment type="similarity">
    <text evidence="1 7">Belongs to the LDH/MDH superfamily. MDH type 2 family.</text>
</comment>
<feature type="binding site" evidence="7">
    <location>
        <position position="112"/>
    </location>
    <ligand>
        <name>NAD(+)</name>
        <dbReference type="ChEBI" id="CHEBI:57540"/>
    </ligand>
</feature>
<accession>A0A1Y6B4I9</accession>
<dbReference type="FunFam" id="3.90.110.10:FF:000002">
    <property type="entry name" value="Malate dehydrogenase"/>
    <property type="match status" value="1"/>
</dbReference>
<dbReference type="CDD" id="cd01338">
    <property type="entry name" value="MDH_chloroplast-like"/>
    <property type="match status" value="1"/>
</dbReference>
<dbReference type="STRING" id="1513793.SAMN06296036_101469"/>
<dbReference type="InterPro" id="IPR001557">
    <property type="entry name" value="L-lactate/malate_DH"/>
</dbReference>
<dbReference type="RefSeq" id="WP_132314417.1">
    <property type="nucleotide sequence ID" value="NZ_FWZT01000001.1"/>
</dbReference>
<protein>
    <recommendedName>
        <fullName evidence="2 7">Malate dehydrogenase</fullName>
        <ecNumber evidence="2 7">1.1.1.37</ecNumber>
    </recommendedName>
</protein>
<dbReference type="OrthoDB" id="5296990at2"/>
<evidence type="ECO:0000256" key="6">
    <source>
        <dbReference type="ARBA" id="ARBA00048313"/>
    </source>
</evidence>
<dbReference type="FunFam" id="3.40.50.720:FF:000010">
    <property type="entry name" value="Malate dehydrogenase"/>
    <property type="match status" value="1"/>
</dbReference>
<reference evidence="15" key="1">
    <citation type="submission" date="2017-04" db="EMBL/GenBank/DDBJ databases">
        <authorList>
            <person name="Varghese N."/>
            <person name="Submissions S."/>
        </authorList>
    </citation>
    <scope>NUCLEOTIDE SEQUENCE [LARGE SCALE GENOMIC DNA]</scope>
    <source>
        <strain evidence="15">RKEM611</strain>
    </source>
</reference>